<dbReference type="Pfam" id="PF19029">
    <property type="entry name" value="DUF883_C"/>
    <property type="match status" value="1"/>
</dbReference>
<evidence type="ECO:0000256" key="5">
    <source>
        <dbReference type="ARBA" id="ARBA00022692"/>
    </source>
</evidence>
<feature type="domain" description="DUF883" evidence="9">
    <location>
        <begin position="12"/>
        <end position="64"/>
    </location>
</feature>
<dbReference type="GO" id="GO:0043022">
    <property type="term" value="F:ribosome binding"/>
    <property type="evidence" value="ECO:0007669"/>
    <property type="project" value="InterPro"/>
</dbReference>
<evidence type="ECO:0000313" key="12">
    <source>
        <dbReference type="Proteomes" id="UP000448292"/>
    </source>
</evidence>
<organism evidence="11 12">
    <name type="scientific">Oceanidesulfovibrio indonesiensis</name>
    <dbReference type="NCBI Taxonomy" id="54767"/>
    <lineage>
        <taxon>Bacteria</taxon>
        <taxon>Pseudomonadati</taxon>
        <taxon>Thermodesulfobacteriota</taxon>
        <taxon>Desulfovibrionia</taxon>
        <taxon>Desulfovibrionales</taxon>
        <taxon>Desulfovibrionaceae</taxon>
        <taxon>Oceanidesulfovibrio</taxon>
    </lineage>
</organism>
<evidence type="ECO:0000259" key="9">
    <source>
        <dbReference type="Pfam" id="PF05957"/>
    </source>
</evidence>
<evidence type="ECO:0000256" key="7">
    <source>
        <dbReference type="ARBA" id="ARBA00023136"/>
    </source>
</evidence>
<keyword evidence="12" id="KW-1185">Reference proteome</keyword>
<comment type="similarity">
    <text evidence="2">Belongs to the ElaB/YgaM/YqjD family.</text>
</comment>
<accession>A0A7M3MCW8</accession>
<keyword evidence="6 8" id="KW-1133">Transmembrane helix</keyword>
<dbReference type="InterPro" id="IPR043604">
    <property type="entry name" value="DUF883_N"/>
</dbReference>
<feature type="transmembrane region" description="Helical" evidence="8">
    <location>
        <begin position="81"/>
        <end position="99"/>
    </location>
</feature>
<evidence type="ECO:0000259" key="10">
    <source>
        <dbReference type="Pfam" id="PF19029"/>
    </source>
</evidence>
<dbReference type="RefSeq" id="WP_144303928.1">
    <property type="nucleotide sequence ID" value="NZ_QMIE01000014.1"/>
</dbReference>
<proteinExistence type="inferred from homology"/>
<dbReference type="InterPro" id="IPR043605">
    <property type="entry name" value="DUF883_C"/>
</dbReference>
<name>A0A7M3MCW8_9BACT</name>
<dbReference type="Pfam" id="PF05957">
    <property type="entry name" value="DUF883"/>
    <property type="match status" value="1"/>
</dbReference>
<keyword evidence="4" id="KW-0997">Cell inner membrane</keyword>
<dbReference type="AlphaFoldDB" id="A0A7M3MCW8"/>
<dbReference type="InterPro" id="IPR010279">
    <property type="entry name" value="YqjD/ElaB"/>
</dbReference>
<dbReference type="PANTHER" id="PTHR35893">
    <property type="entry name" value="INNER MEMBRANE PROTEIN-RELATED"/>
    <property type="match status" value="1"/>
</dbReference>
<evidence type="ECO:0000313" key="11">
    <source>
        <dbReference type="EMBL" id="TVM15887.1"/>
    </source>
</evidence>
<comment type="caution">
    <text evidence="11">The sequence shown here is derived from an EMBL/GenBank/DDBJ whole genome shotgun (WGS) entry which is preliminary data.</text>
</comment>
<keyword evidence="5 8" id="KW-0812">Transmembrane</keyword>
<evidence type="ECO:0000256" key="6">
    <source>
        <dbReference type="ARBA" id="ARBA00022989"/>
    </source>
</evidence>
<dbReference type="EMBL" id="QMIE01000014">
    <property type="protein sequence ID" value="TVM15887.1"/>
    <property type="molecule type" value="Genomic_DNA"/>
</dbReference>
<keyword evidence="3" id="KW-1003">Cell membrane</keyword>
<evidence type="ECO:0000256" key="2">
    <source>
        <dbReference type="ARBA" id="ARBA00010423"/>
    </source>
</evidence>
<evidence type="ECO:0000256" key="8">
    <source>
        <dbReference type="SAM" id="Phobius"/>
    </source>
</evidence>
<sequence>MPHMEETAKAKERIRDDFKLLVEDAQALLKATSDDADKATKEARDKLAKRLGEYRERYSGVEDAILGRAEQVDHFVHSKPYQAMGAALGAGLLLGWIFSRK</sequence>
<feature type="domain" description="DUF883" evidence="10">
    <location>
        <begin position="73"/>
        <end position="100"/>
    </location>
</feature>
<protein>
    <submittedName>
        <fullName evidence="11">DUF883 domain-containing protein</fullName>
    </submittedName>
</protein>
<dbReference type="GO" id="GO:0005886">
    <property type="term" value="C:plasma membrane"/>
    <property type="evidence" value="ECO:0007669"/>
    <property type="project" value="UniProtKB-SubCell"/>
</dbReference>
<evidence type="ECO:0000256" key="3">
    <source>
        <dbReference type="ARBA" id="ARBA00022475"/>
    </source>
</evidence>
<evidence type="ECO:0000256" key="4">
    <source>
        <dbReference type="ARBA" id="ARBA00022519"/>
    </source>
</evidence>
<gene>
    <name evidence="11" type="ORF">DPQ33_14380</name>
</gene>
<evidence type="ECO:0000256" key="1">
    <source>
        <dbReference type="ARBA" id="ARBA00004377"/>
    </source>
</evidence>
<dbReference type="PANTHER" id="PTHR35893:SF3">
    <property type="entry name" value="INNER MEMBRANE PROTEIN"/>
    <property type="match status" value="1"/>
</dbReference>
<keyword evidence="7 8" id="KW-0472">Membrane</keyword>
<dbReference type="OrthoDB" id="5458521at2"/>
<dbReference type="Proteomes" id="UP000448292">
    <property type="component" value="Unassembled WGS sequence"/>
</dbReference>
<reference evidence="11 12" key="1">
    <citation type="submission" date="2018-06" db="EMBL/GenBank/DDBJ databases">
        <title>Complete genome of Desulfovibrio indonesiensis P37SLT.</title>
        <authorList>
            <person name="Crispim J.S."/>
            <person name="Vidigal P.M.P."/>
            <person name="Silva L.C.F."/>
            <person name="Laguardia C.N."/>
            <person name="Araujo L.C."/>
            <person name="Dias R.S."/>
            <person name="Sousa M.P."/>
            <person name="Paula S.O."/>
            <person name="Silva C."/>
        </authorList>
    </citation>
    <scope>NUCLEOTIDE SEQUENCE [LARGE SCALE GENOMIC DNA]</scope>
    <source>
        <strain evidence="11 12">P37SLT</strain>
    </source>
</reference>
<comment type="subcellular location">
    <subcellularLocation>
        <location evidence="1">Cell inner membrane</location>
        <topology evidence="1">Single-pass membrane protein</topology>
    </subcellularLocation>
</comment>